<evidence type="ECO:0000256" key="9">
    <source>
        <dbReference type="PIRSR" id="PIRSR000114-2"/>
    </source>
</evidence>
<dbReference type="GO" id="GO:0046168">
    <property type="term" value="P:glycerol-3-phosphate catabolic process"/>
    <property type="evidence" value="ECO:0007669"/>
    <property type="project" value="InterPro"/>
</dbReference>
<feature type="binding site" evidence="7">
    <location>
        <position position="245"/>
    </location>
    <ligand>
        <name>sn-glycerol 3-phosphate</name>
        <dbReference type="ChEBI" id="CHEBI:57597"/>
    </ligand>
</feature>
<reference evidence="15 16" key="1">
    <citation type="submission" date="2015-09" db="EMBL/GenBank/DDBJ databases">
        <authorList>
            <person name="Jackson K.R."/>
            <person name="Lunt B.L."/>
            <person name="Fisher J.N.B."/>
            <person name="Gardner A.V."/>
            <person name="Bailey M.E."/>
            <person name="Deus L.M."/>
            <person name="Earl A.S."/>
            <person name="Gibby P.D."/>
            <person name="Hartmann K.A."/>
            <person name="Liu J.E."/>
            <person name="Manci A.M."/>
            <person name="Nielsen D.A."/>
            <person name="Solomon M.B."/>
            <person name="Breakwell D.P."/>
            <person name="Burnett S.H."/>
            <person name="Grose J.H."/>
        </authorList>
    </citation>
    <scope>NUCLEOTIDE SEQUENCE [LARGE SCALE GENOMIC DNA]</scope>
    <source>
        <strain evidence="15 16">CECT 7799</strain>
    </source>
</reference>
<comment type="pathway">
    <text evidence="7">Membrane lipid metabolism; glycerophospholipid metabolism.</text>
</comment>
<feature type="binding site" evidence="9">
    <location>
        <position position="99"/>
    </location>
    <ligand>
        <name>substrate</name>
    </ligand>
</feature>
<comment type="catalytic activity">
    <reaction evidence="7 12">
        <text>sn-glycerol 3-phosphate + NADP(+) = dihydroxyacetone phosphate + NADPH + H(+)</text>
        <dbReference type="Rhea" id="RHEA:11096"/>
        <dbReference type="ChEBI" id="CHEBI:15378"/>
        <dbReference type="ChEBI" id="CHEBI:57597"/>
        <dbReference type="ChEBI" id="CHEBI:57642"/>
        <dbReference type="ChEBI" id="CHEBI:57783"/>
        <dbReference type="ChEBI" id="CHEBI:58349"/>
        <dbReference type="EC" id="1.1.1.94"/>
    </reaction>
</comment>
<keyword evidence="2 7" id="KW-0444">Lipid biosynthesis</keyword>
<dbReference type="SUPFAM" id="SSF51735">
    <property type="entry name" value="NAD(P)-binding Rossmann-fold domains"/>
    <property type="match status" value="1"/>
</dbReference>
<dbReference type="HAMAP" id="MF_00394">
    <property type="entry name" value="NAD_Glyc3P_dehydrog"/>
    <property type="match status" value="1"/>
</dbReference>
<dbReference type="STRING" id="313367.JSE7799_00097"/>
<dbReference type="Pfam" id="PF07479">
    <property type="entry name" value="NAD_Gly3P_dh_C"/>
    <property type="match status" value="1"/>
</dbReference>
<keyword evidence="5 7" id="KW-0594">Phospholipid biosynthesis</keyword>
<evidence type="ECO:0000256" key="11">
    <source>
        <dbReference type="RuleBase" id="RU000437"/>
    </source>
</evidence>
<dbReference type="InterPro" id="IPR006109">
    <property type="entry name" value="G3P_DH_NAD-dep_C"/>
</dbReference>
<keyword evidence="4 7" id="KW-0443">Lipid metabolism</keyword>
<dbReference type="AlphaFoldDB" id="A0A0M7B814"/>
<feature type="binding site" evidence="7">
    <location>
        <position position="131"/>
    </location>
    <ligand>
        <name>NADPH</name>
        <dbReference type="ChEBI" id="CHEBI:57783"/>
    </ligand>
</feature>
<feature type="binding site" evidence="7">
    <location>
        <position position="182"/>
    </location>
    <ligand>
        <name>sn-glycerol 3-phosphate</name>
        <dbReference type="ChEBI" id="CHEBI:57597"/>
    </ligand>
</feature>
<keyword evidence="3 7" id="KW-0560">Oxidoreductase</keyword>
<evidence type="ECO:0000313" key="16">
    <source>
        <dbReference type="Proteomes" id="UP000049455"/>
    </source>
</evidence>
<dbReference type="PANTHER" id="PTHR11728:SF1">
    <property type="entry name" value="GLYCEROL-3-PHOSPHATE DEHYDROGENASE [NAD(+)] 2, CHLOROPLASTIC"/>
    <property type="match status" value="1"/>
</dbReference>
<protein>
    <recommendedName>
        <fullName evidence="7">Glycerol-3-phosphate dehydrogenase [NAD(P)+]</fullName>
        <ecNumber evidence="7">1.1.1.94</ecNumber>
    </recommendedName>
    <alternativeName>
        <fullName evidence="7">NAD(P)(+)-dependent glycerol-3-phosphate dehydrogenase</fullName>
    </alternativeName>
    <alternativeName>
        <fullName evidence="7">NAD(P)H-dependent dihydroxyacetone-phosphate reductase</fullName>
    </alternativeName>
</protein>
<name>A0A0M7B814_9RHOB</name>
<feature type="binding site" evidence="10">
    <location>
        <position position="246"/>
    </location>
    <ligand>
        <name>NAD(+)</name>
        <dbReference type="ChEBI" id="CHEBI:57540"/>
    </ligand>
</feature>
<feature type="domain" description="Glycerol-3-phosphate dehydrogenase NAD-dependent C-terminal" evidence="14">
    <location>
        <begin position="171"/>
        <end position="305"/>
    </location>
</feature>
<dbReference type="GO" id="GO:0141153">
    <property type="term" value="F:glycerol-3-phosphate dehydrogenase (NADP+) activity"/>
    <property type="evidence" value="ECO:0007669"/>
    <property type="project" value="RHEA"/>
</dbReference>
<dbReference type="GO" id="GO:0005975">
    <property type="term" value="P:carbohydrate metabolic process"/>
    <property type="evidence" value="ECO:0007669"/>
    <property type="project" value="InterPro"/>
</dbReference>
<dbReference type="RefSeq" id="WP_055661852.1">
    <property type="nucleotide sequence ID" value="NZ_CYPR01000003.1"/>
</dbReference>
<feature type="binding site" evidence="7">
    <location>
        <position position="127"/>
    </location>
    <ligand>
        <name>sn-glycerol 3-phosphate</name>
        <dbReference type="ChEBI" id="CHEBI:57597"/>
    </ligand>
</feature>
<comment type="subcellular location">
    <subcellularLocation>
        <location evidence="7">Cytoplasm</location>
    </subcellularLocation>
</comment>
<feature type="binding site" evidence="7">
    <location>
        <position position="10"/>
    </location>
    <ligand>
        <name>NADPH</name>
        <dbReference type="ChEBI" id="CHEBI:57783"/>
    </ligand>
</feature>
<evidence type="ECO:0000259" key="14">
    <source>
        <dbReference type="Pfam" id="PF07479"/>
    </source>
</evidence>
<evidence type="ECO:0000256" key="2">
    <source>
        <dbReference type="ARBA" id="ARBA00022516"/>
    </source>
</evidence>
<dbReference type="Gene3D" id="3.40.50.720">
    <property type="entry name" value="NAD(P)-binding Rossmann-like Domain"/>
    <property type="match status" value="1"/>
</dbReference>
<keyword evidence="7" id="KW-0547">Nucleotide-binding</keyword>
<feature type="binding site" evidence="7">
    <location>
        <position position="247"/>
    </location>
    <ligand>
        <name>sn-glycerol 3-phosphate</name>
        <dbReference type="ChEBI" id="CHEBI:57597"/>
    </ligand>
</feature>
<dbReference type="PANTHER" id="PTHR11728">
    <property type="entry name" value="GLYCEROL-3-PHOSPHATE DEHYDROGENASE"/>
    <property type="match status" value="1"/>
</dbReference>
<feature type="binding site" evidence="7">
    <location>
        <position position="129"/>
    </location>
    <ligand>
        <name>sn-glycerol 3-phosphate</name>
        <dbReference type="ChEBI" id="CHEBI:57597"/>
    </ligand>
</feature>
<evidence type="ECO:0000259" key="13">
    <source>
        <dbReference type="Pfam" id="PF01210"/>
    </source>
</evidence>
<dbReference type="InterPro" id="IPR013328">
    <property type="entry name" value="6PGD_dom2"/>
</dbReference>
<comment type="function">
    <text evidence="7">Catalyzes the reduction of the glycolytic intermediate dihydroxyacetone phosphate (DHAP) to sn-glycerol 3-phosphate (G3P), the key precursor for phospholipid synthesis.</text>
</comment>
<evidence type="ECO:0000256" key="10">
    <source>
        <dbReference type="PIRSR" id="PIRSR000114-3"/>
    </source>
</evidence>
<feature type="binding site" evidence="9">
    <location>
        <begin position="246"/>
        <end position="247"/>
    </location>
    <ligand>
        <name>substrate</name>
    </ligand>
</feature>
<keyword evidence="7 10" id="KW-0520">NAD</keyword>
<sequence>MIGIVGAGAFGTALAVTLARAGHEVRLWGRDAAAMTAARTVRAVPRLPDVPLSDGIMPTGDAADLSDCGTILLSVPMQSLATTLPALGLRPAHAVAACKGVDLTTLEGPTRVIARFWPDATPAILSGPSFAADIARGLPTALSLGCADASVGGRLQAALSTPTLRLYRTTDVAGVELGGALKNVVAIACGAAIGAGLGESARAALMTRGMAEIMRLATALGARRETLMGLSGLGDLALTCASPASRNFALGHALGRGETPPDATTEGTATAEAALRLGATHGVELPVTAATVGLVAGRLGVEDAVRALLERDLTTE</sequence>
<comment type="similarity">
    <text evidence="1 7 11">Belongs to the NAD-dependent glycerol-3-phosphate dehydrogenase family.</text>
</comment>
<feature type="binding site" evidence="7">
    <location>
        <position position="266"/>
    </location>
    <ligand>
        <name>NADPH</name>
        <dbReference type="ChEBI" id="CHEBI:57783"/>
    </ligand>
</feature>
<feature type="binding site" evidence="7">
    <location>
        <position position="99"/>
    </location>
    <ligand>
        <name>sn-glycerol 3-phosphate</name>
        <dbReference type="ChEBI" id="CHEBI:57597"/>
    </ligand>
</feature>
<comment type="caution">
    <text evidence="7">Lacks conserved residue(s) required for the propagation of feature annotation.</text>
</comment>
<feature type="binding site" evidence="10">
    <location>
        <position position="131"/>
    </location>
    <ligand>
        <name>NAD(+)</name>
        <dbReference type="ChEBI" id="CHEBI:57540"/>
    </ligand>
</feature>
<feature type="binding site" evidence="10">
    <location>
        <begin position="6"/>
        <end position="11"/>
    </location>
    <ligand>
        <name>NAD(+)</name>
        <dbReference type="ChEBI" id="CHEBI:57540"/>
    </ligand>
</feature>
<dbReference type="Pfam" id="PF01210">
    <property type="entry name" value="NAD_Gly3P_dh_N"/>
    <property type="match status" value="1"/>
</dbReference>
<dbReference type="PROSITE" id="PS00957">
    <property type="entry name" value="NAD_G3PDH"/>
    <property type="match status" value="1"/>
</dbReference>
<evidence type="ECO:0000256" key="12">
    <source>
        <dbReference type="RuleBase" id="RU000439"/>
    </source>
</evidence>
<accession>A0A0M7B814</accession>
<dbReference type="OrthoDB" id="9812273at2"/>
<dbReference type="InterPro" id="IPR008927">
    <property type="entry name" value="6-PGluconate_DH-like_C_sf"/>
</dbReference>
<evidence type="ECO:0000256" key="6">
    <source>
        <dbReference type="ARBA" id="ARBA00023264"/>
    </source>
</evidence>
<evidence type="ECO:0000256" key="3">
    <source>
        <dbReference type="ARBA" id="ARBA00023002"/>
    </source>
</evidence>
<dbReference type="GO" id="GO:0005829">
    <property type="term" value="C:cytosol"/>
    <property type="evidence" value="ECO:0007669"/>
    <property type="project" value="TreeGrafter"/>
</dbReference>
<feature type="binding site" evidence="7">
    <location>
        <position position="99"/>
    </location>
    <ligand>
        <name>NADPH</name>
        <dbReference type="ChEBI" id="CHEBI:57783"/>
    </ligand>
</feature>
<dbReference type="GO" id="GO:0046167">
    <property type="term" value="P:glycerol-3-phosphate biosynthetic process"/>
    <property type="evidence" value="ECO:0007669"/>
    <property type="project" value="UniProtKB-UniRule"/>
</dbReference>
<gene>
    <name evidence="7 15" type="primary">gpsA</name>
    <name evidence="15" type="ORF">JSE7799_00097</name>
</gene>
<feature type="binding site" evidence="7">
    <location>
        <position position="30"/>
    </location>
    <ligand>
        <name>NADPH</name>
        <dbReference type="ChEBI" id="CHEBI:57783"/>
    </ligand>
</feature>
<dbReference type="GO" id="GO:0006650">
    <property type="term" value="P:glycerophospholipid metabolic process"/>
    <property type="evidence" value="ECO:0007669"/>
    <property type="project" value="UniProtKB-UniRule"/>
</dbReference>
<dbReference type="SUPFAM" id="SSF48179">
    <property type="entry name" value="6-phosphogluconate dehydrogenase C-terminal domain-like"/>
    <property type="match status" value="1"/>
</dbReference>
<comment type="catalytic activity">
    <reaction evidence="7">
        <text>sn-glycerol 3-phosphate + NAD(+) = dihydroxyacetone phosphate + NADH + H(+)</text>
        <dbReference type="Rhea" id="RHEA:11092"/>
        <dbReference type="ChEBI" id="CHEBI:15378"/>
        <dbReference type="ChEBI" id="CHEBI:57540"/>
        <dbReference type="ChEBI" id="CHEBI:57597"/>
        <dbReference type="ChEBI" id="CHEBI:57642"/>
        <dbReference type="ChEBI" id="CHEBI:57945"/>
        <dbReference type="EC" id="1.1.1.94"/>
    </reaction>
</comment>
<dbReference type="Proteomes" id="UP000049455">
    <property type="component" value="Unassembled WGS sequence"/>
</dbReference>
<evidence type="ECO:0000313" key="15">
    <source>
        <dbReference type="EMBL" id="CUH09411.1"/>
    </source>
</evidence>
<dbReference type="EC" id="1.1.1.94" evidence="7"/>
<keyword evidence="7" id="KW-0521">NADP</keyword>
<dbReference type="PRINTS" id="PR00077">
    <property type="entry name" value="GPDHDRGNASE"/>
</dbReference>
<proteinExistence type="inferred from homology"/>
<feature type="binding site" evidence="7">
    <location>
        <position position="235"/>
    </location>
    <ligand>
        <name>sn-glycerol 3-phosphate</name>
        <dbReference type="ChEBI" id="CHEBI:57597"/>
    </ligand>
</feature>
<dbReference type="EMBL" id="CYPR01000003">
    <property type="protein sequence ID" value="CUH09411.1"/>
    <property type="molecule type" value="Genomic_DNA"/>
</dbReference>
<evidence type="ECO:0000256" key="8">
    <source>
        <dbReference type="PIRSR" id="PIRSR000114-1"/>
    </source>
</evidence>
<dbReference type="GO" id="GO:0051287">
    <property type="term" value="F:NAD binding"/>
    <property type="evidence" value="ECO:0007669"/>
    <property type="project" value="InterPro"/>
</dbReference>
<dbReference type="InterPro" id="IPR006168">
    <property type="entry name" value="G3P_DH_NAD-dep"/>
</dbReference>
<dbReference type="PIRSF" id="PIRSF000114">
    <property type="entry name" value="Glycerol-3-P_dh"/>
    <property type="match status" value="1"/>
</dbReference>
<evidence type="ECO:0000256" key="4">
    <source>
        <dbReference type="ARBA" id="ARBA00023098"/>
    </source>
</evidence>
<keyword evidence="7" id="KW-0963">Cytoplasm</keyword>
<feature type="active site" description="Proton acceptor" evidence="7 8">
    <location>
        <position position="182"/>
    </location>
</feature>
<dbReference type="NCBIfam" id="NF000940">
    <property type="entry name" value="PRK00094.1-2"/>
    <property type="match status" value="1"/>
</dbReference>
<feature type="binding site" evidence="7">
    <location>
        <position position="246"/>
    </location>
    <ligand>
        <name>NADPH</name>
        <dbReference type="ChEBI" id="CHEBI:57783"/>
    </ligand>
</feature>
<dbReference type="InterPro" id="IPR011128">
    <property type="entry name" value="G3P_DH_NAD-dep_N"/>
</dbReference>
<dbReference type="UniPathway" id="UPA00940"/>
<keyword evidence="16" id="KW-1185">Reference proteome</keyword>
<evidence type="ECO:0000256" key="7">
    <source>
        <dbReference type="HAMAP-Rule" id="MF_00394"/>
    </source>
</evidence>
<dbReference type="GO" id="GO:0141152">
    <property type="term" value="F:glycerol-3-phosphate dehydrogenase (NAD+) activity"/>
    <property type="evidence" value="ECO:0007669"/>
    <property type="project" value="RHEA"/>
</dbReference>
<dbReference type="NCBIfam" id="NF000942">
    <property type="entry name" value="PRK00094.1-4"/>
    <property type="match status" value="1"/>
</dbReference>
<keyword evidence="6 7" id="KW-1208">Phospholipid metabolism</keyword>
<dbReference type="GO" id="GO:0008654">
    <property type="term" value="P:phospholipid biosynthetic process"/>
    <property type="evidence" value="ECO:0007669"/>
    <property type="project" value="UniProtKB-KW"/>
</dbReference>
<dbReference type="InterPro" id="IPR036291">
    <property type="entry name" value="NAD(P)-bd_dom_sf"/>
</dbReference>
<organism evidence="15 16">
    <name type="scientific">Jannaschia seosinensis</name>
    <dbReference type="NCBI Taxonomy" id="313367"/>
    <lineage>
        <taxon>Bacteria</taxon>
        <taxon>Pseudomonadati</taxon>
        <taxon>Pseudomonadota</taxon>
        <taxon>Alphaproteobacteria</taxon>
        <taxon>Rhodobacterales</taxon>
        <taxon>Roseobacteraceae</taxon>
        <taxon>Jannaschia</taxon>
    </lineage>
</organism>
<feature type="domain" description="Glycerol-3-phosphate dehydrogenase NAD-dependent N-terminal" evidence="13">
    <location>
        <begin position="2"/>
        <end position="150"/>
    </location>
</feature>
<evidence type="ECO:0000256" key="5">
    <source>
        <dbReference type="ARBA" id="ARBA00023209"/>
    </source>
</evidence>
<evidence type="ECO:0000256" key="1">
    <source>
        <dbReference type="ARBA" id="ARBA00011009"/>
    </source>
</evidence>
<dbReference type="Gene3D" id="1.10.1040.10">
    <property type="entry name" value="N-(1-d-carboxylethyl)-l-norvaline Dehydrogenase, domain 2"/>
    <property type="match status" value="1"/>
</dbReference>
<feature type="binding site" evidence="7">
    <location>
        <position position="246"/>
    </location>
    <ligand>
        <name>sn-glycerol 3-phosphate</name>
        <dbReference type="ChEBI" id="CHEBI:57597"/>
    </ligand>
</feature>